<feature type="chain" id="PRO_5018569689" evidence="1">
    <location>
        <begin position="18"/>
        <end position="59"/>
    </location>
</feature>
<gene>
    <name evidence="2" type="ORF">NCTC13193_04534</name>
</gene>
<feature type="signal peptide" evidence="1">
    <location>
        <begin position="1"/>
        <end position="17"/>
    </location>
</feature>
<evidence type="ECO:0000256" key="1">
    <source>
        <dbReference type="SAM" id="SignalP"/>
    </source>
</evidence>
<evidence type="ECO:0000313" key="2">
    <source>
        <dbReference type="EMBL" id="VEI74238.1"/>
    </source>
</evidence>
<proteinExistence type="predicted"/>
<sequence>MKKFWILCLLFSSVATAAPWQVASRLQTFYNGERPLVTRIYYPQTLKASCNRLAAGRYL</sequence>
<organism evidence="2 3">
    <name type="scientific">Serratia fonticola</name>
    <dbReference type="NCBI Taxonomy" id="47917"/>
    <lineage>
        <taxon>Bacteria</taxon>
        <taxon>Pseudomonadati</taxon>
        <taxon>Pseudomonadota</taxon>
        <taxon>Gammaproteobacteria</taxon>
        <taxon>Enterobacterales</taxon>
        <taxon>Yersiniaceae</taxon>
        <taxon>Serratia</taxon>
    </lineage>
</organism>
<name>A0A3S5B721_SERFO</name>
<accession>A0A3S5B721</accession>
<dbReference type="EMBL" id="LR134492">
    <property type="protein sequence ID" value="VEI74238.1"/>
    <property type="molecule type" value="Genomic_DNA"/>
</dbReference>
<protein>
    <submittedName>
        <fullName evidence="2">Uncharacterized protein</fullName>
    </submittedName>
</protein>
<dbReference type="Proteomes" id="UP000270487">
    <property type="component" value="Chromosome"/>
</dbReference>
<dbReference type="AlphaFoldDB" id="A0A3S5B721"/>
<reference evidence="2 3" key="1">
    <citation type="submission" date="2018-12" db="EMBL/GenBank/DDBJ databases">
        <authorList>
            <consortium name="Pathogen Informatics"/>
        </authorList>
    </citation>
    <scope>NUCLEOTIDE SEQUENCE [LARGE SCALE GENOMIC DNA]</scope>
    <source>
        <strain evidence="2 3">NCTC13193</strain>
    </source>
</reference>
<evidence type="ECO:0000313" key="3">
    <source>
        <dbReference type="Proteomes" id="UP000270487"/>
    </source>
</evidence>
<keyword evidence="1" id="KW-0732">Signal</keyword>